<dbReference type="EMBL" id="GBXM01030632">
    <property type="protein sequence ID" value="JAH77945.1"/>
    <property type="molecule type" value="Transcribed_RNA"/>
</dbReference>
<accession>A0A0E9VKL2</accession>
<sequence>MLNISLFLTIFFKTRSFHCFTERCQIKQLLILYLSLVQRVNECVVYFQMN</sequence>
<name>A0A0E9VKL2_ANGAN</name>
<protein>
    <submittedName>
        <fullName evidence="2">Uncharacterized protein</fullName>
    </submittedName>
</protein>
<feature type="signal peptide" evidence="1">
    <location>
        <begin position="1"/>
        <end position="16"/>
    </location>
</feature>
<reference evidence="2" key="1">
    <citation type="submission" date="2014-11" db="EMBL/GenBank/DDBJ databases">
        <authorList>
            <person name="Amaro Gonzalez C."/>
        </authorList>
    </citation>
    <scope>NUCLEOTIDE SEQUENCE</scope>
</reference>
<feature type="chain" id="PRO_5002433728" evidence="1">
    <location>
        <begin position="17"/>
        <end position="50"/>
    </location>
</feature>
<organism evidence="2">
    <name type="scientific">Anguilla anguilla</name>
    <name type="common">European freshwater eel</name>
    <name type="synonym">Muraena anguilla</name>
    <dbReference type="NCBI Taxonomy" id="7936"/>
    <lineage>
        <taxon>Eukaryota</taxon>
        <taxon>Metazoa</taxon>
        <taxon>Chordata</taxon>
        <taxon>Craniata</taxon>
        <taxon>Vertebrata</taxon>
        <taxon>Euteleostomi</taxon>
        <taxon>Actinopterygii</taxon>
        <taxon>Neopterygii</taxon>
        <taxon>Teleostei</taxon>
        <taxon>Anguilliformes</taxon>
        <taxon>Anguillidae</taxon>
        <taxon>Anguilla</taxon>
    </lineage>
</organism>
<proteinExistence type="predicted"/>
<reference evidence="2" key="2">
    <citation type="journal article" date="2015" name="Fish Shellfish Immunol.">
        <title>Early steps in the European eel (Anguilla anguilla)-Vibrio vulnificus interaction in the gills: Role of the RtxA13 toxin.</title>
        <authorList>
            <person name="Callol A."/>
            <person name="Pajuelo D."/>
            <person name="Ebbesson L."/>
            <person name="Teles M."/>
            <person name="MacKenzie S."/>
            <person name="Amaro C."/>
        </authorList>
    </citation>
    <scope>NUCLEOTIDE SEQUENCE</scope>
</reference>
<keyword evidence="1" id="KW-0732">Signal</keyword>
<dbReference type="AlphaFoldDB" id="A0A0E9VKL2"/>
<evidence type="ECO:0000313" key="2">
    <source>
        <dbReference type="EMBL" id="JAH77945.1"/>
    </source>
</evidence>
<evidence type="ECO:0000256" key="1">
    <source>
        <dbReference type="SAM" id="SignalP"/>
    </source>
</evidence>